<dbReference type="NCBIfam" id="TIGR02353">
    <property type="entry name" value="NRPS_term_dom"/>
    <property type="match status" value="1"/>
</dbReference>
<evidence type="ECO:0000313" key="5">
    <source>
        <dbReference type="EMBL" id="NUU18746.1"/>
    </source>
</evidence>
<dbReference type="GO" id="GO:0005737">
    <property type="term" value="C:cytoplasm"/>
    <property type="evidence" value="ECO:0007669"/>
    <property type="project" value="TreeGrafter"/>
</dbReference>
<dbReference type="PROSITE" id="PS00455">
    <property type="entry name" value="AMP_BINDING"/>
    <property type="match status" value="1"/>
</dbReference>
<keyword evidence="3" id="KW-0472">Membrane</keyword>
<dbReference type="InterPro" id="IPR012728">
    <property type="entry name" value="Pls/PosA_C"/>
</dbReference>
<dbReference type="InterPro" id="IPR000873">
    <property type="entry name" value="AMP-dep_synth/lig_dom"/>
</dbReference>
<keyword evidence="3" id="KW-1133">Transmembrane helix</keyword>
<dbReference type="Pfam" id="PF00550">
    <property type="entry name" value="PP-binding"/>
    <property type="match status" value="1"/>
</dbReference>
<keyword evidence="6" id="KW-1185">Reference proteome</keyword>
<dbReference type="InterPro" id="IPR020845">
    <property type="entry name" value="AMP-binding_CS"/>
</dbReference>
<name>A0A7Y6A2V2_9CELL</name>
<evidence type="ECO:0000313" key="6">
    <source>
        <dbReference type="Proteomes" id="UP000565724"/>
    </source>
</evidence>
<feature type="transmembrane region" description="Helical" evidence="3">
    <location>
        <begin position="634"/>
        <end position="663"/>
    </location>
</feature>
<dbReference type="NCBIfam" id="TIGR01733">
    <property type="entry name" value="AA-adenyl-dom"/>
    <property type="match status" value="1"/>
</dbReference>
<dbReference type="SUPFAM" id="SSF56801">
    <property type="entry name" value="Acetyl-CoA synthetase-like"/>
    <property type="match status" value="1"/>
</dbReference>
<dbReference type="PROSITE" id="PS50075">
    <property type="entry name" value="CARRIER"/>
    <property type="match status" value="1"/>
</dbReference>
<dbReference type="Proteomes" id="UP000565724">
    <property type="component" value="Unassembled WGS sequence"/>
</dbReference>
<dbReference type="PANTHER" id="PTHR45527">
    <property type="entry name" value="NONRIBOSOMAL PEPTIDE SYNTHETASE"/>
    <property type="match status" value="1"/>
</dbReference>
<dbReference type="SUPFAM" id="SSF47336">
    <property type="entry name" value="ACP-like"/>
    <property type="match status" value="1"/>
</dbReference>
<dbReference type="InterPro" id="IPR011004">
    <property type="entry name" value="Trimer_LpxA-like_sf"/>
</dbReference>
<proteinExistence type="predicted"/>
<feature type="domain" description="Carrier" evidence="4">
    <location>
        <begin position="498"/>
        <end position="572"/>
    </location>
</feature>
<feature type="transmembrane region" description="Helical" evidence="3">
    <location>
        <begin position="1071"/>
        <end position="1094"/>
    </location>
</feature>
<dbReference type="InterPro" id="IPR020806">
    <property type="entry name" value="PKS_PP-bd"/>
</dbReference>
<dbReference type="GO" id="GO:0031177">
    <property type="term" value="F:phosphopantetheine binding"/>
    <property type="evidence" value="ECO:0007669"/>
    <property type="project" value="InterPro"/>
</dbReference>
<dbReference type="InterPro" id="IPR010071">
    <property type="entry name" value="AA_adenyl_dom"/>
</dbReference>
<organism evidence="5 6">
    <name type="scientific">Cellulomonas humilata</name>
    <dbReference type="NCBI Taxonomy" id="144055"/>
    <lineage>
        <taxon>Bacteria</taxon>
        <taxon>Bacillati</taxon>
        <taxon>Actinomycetota</taxon>
        <taxon>Actinomycetes</taxon>
        <taxon>Micrococcales</taxon>
        <taxon>Cellulomonadaceae</taxon>
        <taxon>Cellulomonas</taxon>
    </lineage>
</organism>
<dbReference type="Gene3D" id="3.30.300.30">
    <property type="match status" value="1"/>
</dbReference>
<evidence type="ECO:0000256" key="1">
    <source>
        <dbReference type="ARBA" id="ARBA00022450"/>
    </source>
</evidence>
<reference evidence="5 6" key="1">
    <citation type="submission" date="2020-05" db="EMBL/GenBank/DDBJ databases">
        <title>Genome Sequencing of Type Strains.</title>
        <authorList>
            <person name="Lemaire J.F."/>
            <person name="Inderbitzin P."/>
            <person name="Gregorio O.A."/>
            <person name="Collins S.B."/>
            <person name="Wespe N."/>
            <person name="Knight-Connoni V."/>
        </authorList>
    </citation>
    <scope>NUCLEOTIDE SEQUENCE [LARGE SCALE GENOMIC DNA]</scope>
    <source>
        <strain evidence="5 6">ATCC 25174</strain>
    </source>
</reference>
<dbReference type="InterPro" id="IPR045851">
    <property type="entry name" value="AMP-bd_C_sf"/>
</dbReference>
<dbReference type="RefSeq" id="WP_175348663.1">
    <property type="nucleotide sequence ID" value="NZ_JABMCI010000068.1"/>
</dbReference>
<dbReference type="SMART" id="SM00823">
    <property type="entry name" value="PKS_PP"/>
    <property type="match status" value="1"/>
</dbReference>
<dbReference type="PANTHER" id="PTHR45527:SF1">
    <property type="entry name" value="FATTY ACID SYNTHASE"/>
    <property type="match status" value="1"/>
</dbReference>
<dbReference type="SUPFAM" id="SSF51161">
    <property type="entry name" value="Trimeric LpxA-like enzymes"/>
    <property type="match status" value="3"/>
</dbReference>
<dbReference type="Pfam" id="PF00501">
    <property type="entry name" value="AMP-binding"/>
    <property type="match status" value="1"/>
</dbReference>
<evidence type="ECO:0000256" key="2">
    <source>
        <dbReference type="ARBA" id="ARBA00022553"/>
    </source>
</evidence>
<keyword evidence="3" id="KW-0812">Transmembrane</keyword>
<comment type="caution">
    <text evidence="5">The sequence shown here is derived from an EMBL/GenBank/DDBJ whole genome shotgun (WGS) entry which is preliminary data.</text>
</comment>
<keyword evidence="2" id="KW-0597">Phosphoprotein</keyword>
<feature type="transmembrane region" description="Helical" evidence="3">
    <location>
        <begin position="827"/>
        <end position="852"/>
    </location>
</feature>
<dbReference type="InterPro" id="IPR009081">
    <property type="entry name" value="PP-bd_ACP"/>
</dbReference>
<dbReference type="InterPro" id="IPR042099">
    <property type="entry name" value="ANL_N_sf"/>
</dbReference>
<dbReference type="Gene3D" id="2.160.10.10">
    <property type="entry name" value="Hexapeptide repeat proteins"/>
    <property type="match status" value="2"/>
</dbReference>
<dbReference type="InterPro" id="IPR029058">
    <property type="entry name" value="AB_hydrolase_fold"/>
</dbReference>
<evidence type="ECO:0000259" key="4">
    <source>
        <dbReference type="PROSITE" id="PS50075"/>
    </source>
</evidence>
<accession>A0A7Y6A2V2</accession>
<dbReference type="InterPro" id="IPR036736">
    <property type="entry name" value="ACP-like_sf"/>
</dbReference>
<evidence type="ECO:0000256" key="3">
    <source>
        <dbReference type="SAM" id="Phobius"/>
    </source>
</evidence>
<dbReference type="Gene3D" id="3.40.50.12780">
    <property type="entry name" value="N-terminal domain of ligase-like"/>
    <property type="match status" value="1"/>
</dbReference>
<feature type="transmembrane region" description="Helical" evidence="3">
    <location>
        <begin position="1100"/>
        <end position="1124"/>
    </location>
</feature>
<feature type="transmembrane region" description="Helical" evidence="3">
    <location>
        <begin position="872"/>
        <end position="895"/>
    </location>
</feature>
<gene>
    <name evidence="5" type="ORF">HP550_15955</name>
</gene>
<sequence length="1282" mass="133749">MSADGFLRSDRAAAPRTLLDVLAGTVAAHGDAPAIDDGSAVLTYRELAEAVRSAAAGLAGAGIGPGDRVGVRIPSGTTELYTAILAVLAAGAAYVPVDVDDPDERARTVFREAGVARVLTEGDLATLRTRAEPRPPGLDDDAWIIFTSGSTGAPKGVAVAHRSAAAFVDAESRLFLQAAPLGPGDRVLAGLSVAFDASCEEMWLAWAHGACLVPAPRALVRTGMDLGPWLVAQGITVISTVPTLAGLWRSEELAGVRLLIFGGEACPPELVARLVGQGREVWNTYGPTEATVVACAALLTGDGPVRIGHALDGWDLAVVAPDGTQVEEGGLGELIIGGVGLARYLDAVKDAEKYAPAEQLGWARAYRSGDLVRYEAEGLLFVGRADDQVKVGGRRIELGEVDSALLGLPGVAGAAAAVRRTPAGTSVLVGYLVPEPGVTLDLADARHRLVGSLPAALVPLLAPVESIPTRGSGKVDRDALPWPLERAATGSSASAPPVGLSATGQWVAERWTAALGVTVTGPRDDFFAAGGGSLVAAQLVSALRERFPTVTVADVYEYPRIGDLARRLDEFEPTVAAEARVVAPTPLRSQVLQTVLGLPLAALVGLRWLTWLLAADAVLVATTGAAWVPVVPGVWWWVALGWLVLLSPFGRMGTTVLVARTLLRGLRPGRYPRGGSVHLRLWFTESWAAAAGAENLSCAPWTATYARALGATVGKNVDLHAPPPVTGLLTLGNGCSVEPEVDLRGHWLDGDVLRVGRVRIDKRATVGTRSTLAPGTRVGAWSEVAPGSAVLDSVPPGELWVGSPAVFDGPARRHWPHDRAPRARRWVAIYGLTATVLSALPVVAGLCGLLVVGVALGGATTRAEAAADALRAVPLAAVTVVVVLAVVTLAAVRLLGLGFREGYHAVHSRAGWQVWATLRLMDDARTTLFPLYSSLATPVWLRLLGADIGKDVEASTALMLPSLTTVGDGAFLADDTLIGSYELGHGWLRVERSKVGKRAFLGNSGMIAPGRAVPKRGLVAVLSATPEDARAGTSWLGSPPVRLRRTAGEADDARTFAPPTRLRVARALVELCRIVPVICTVGLGVLVLLALQAVLDSRGLGAAAAVSPLVVLAAALVACALATVTKWLLVGRLRPGDHPLWSSFVWRNELADTFLEIVAVPWLGPATIGSPALTIWLRTLGARIGRGVWCETYWLPEADLVTLGDAATVNRGCVLQTHLFHDRVMSMDTVELGRGASLGPHGVVLPAARLDDGARVGPASLVLRGDAIPAGSRWTGNPVAPA</sequence>
<keyword evidence="1" id="KW-0596">Phosphopantetheine</keyword>
<dbReference type="GO" id="GO:0043041">
    <property type="term" value="P:amino acid activation for nonribosomal peptide biosynthetic process"/>
    <property type="evidence" value="ECO:0007669"/>
    <property type="project" value="TreeGrafter"/>
</dbReference>
<dbReference type="EMBL" id="JABMCI010000068">
    <property type="protein sequence ID" value="NUU18746.1"/>
    <property type="molecule type" value="Genomic_DNA"/>
</dbReference>
<dbReference type="GO" id="GO:0044550">
    <property type="term" value="P:secondary metabolite biosynthetic process"/>
    <property type="evidence" value="ECO:0007669"/>
    <property type="project" value="TreeGrafter"/>
</dbReference>
<dbReference type="Gene3D" id="3.40.50.1820">
    <property type="entry name" value="alpha/beta hydrolase"/>
    <property type="match status" value="1"/>
</dbReference>
<protein>
    <submittedName>
        <fullName evidence="5">Amino acid adenylation domain-containing protein</fullName>
    </submittedName>
</protein>